<evidence type="ECO:0000256" key="1">
    <source>
        <dbReference type="SAM" id="Phobius"/>
    </source>
</evidence>
<keyword evidence="1" id="KW-1133">Transmembrane helix</keyword>
<dbReference type="Proteomes" id="UP001073227">
    <property type="component" value="Unassembled WGS sequence"/>
</dbReference>
<organism evidence="2 3">
    <name type="scientific">Hoeflea algicola</name>
    <dbReference type="NCBI Taxonomy" id="2983763"/>
    <lineage>
        <taxon>Bacteria</taxon>
        <taxon>Pseudomonadati</taxon>
        <taxon>Pseudomonadota</taxon>
        <taxon>Alphaproteobacteria</taxon>
        <taxon>Hyphomicrobiales</taxon>
        <taxon>Rhizobiaceae</taxon>
        <taxon>Hoeflea</taxon>
    </lineage>
</organism>
<protein>
    <recommendedName>
        <fullName evidence="4">Integral membrane protein</fullName>
    </recommendedName>
</protein>
<reference evidence="2" key="1">
    <citation type="submission" date="2022-10" db="EMBL/GenBank/DDBJ databases">
        <title>Hoeflea sp. G2-23, isolated from marine algae.</title>
        <authorList>
            <person name="Kristyanto S."/>
            <person name="Kim J.M."/>
            <person name="Jeon C.O."/>
        </authorList>
    </citation>
    <scope>NUCLEOTIDE SEQUENCE</scope>
    <source>
        <strain evidence="2">G2-23</strain>
    </source>
</reference>
<evidence type="ECO:0008006" key="4">
    <source>
        <dbReference type="Google" id="ProtNLM"/>
    </source>
</evidence>
<feature type="transmembrane region" description="Helical" evidence="1">
    <location>
        <begin position="78"/>
        <end position="99"/>
    </location>
</feature>
<comment type="caution">
    <text evidence="2">The sequence shown here is derived from an EMBL/GenBank/DDBJ whole genome shotgun (WGS) entry which is preliminary data.</text>
</comment>
<feature type="transmembrane region" description="Helical" evidence="1">
    <location>
        <begin position="46"/>
        <end position="71"/>
    </location>
</feature>
<gene>
    <name evidence="2" type="ORF">OEG84_09160</name>
</gene>
<evidence type="ECO:0000313" key="3">
    <source>
        <dbReference type="Proteomes" id="UP001073227"/>
    </source>
</evidence>
<keyword evidence="1" id="KW-0812">Transmembrane</keyword>
<dbReference type="EMBL" id="JAOVZR010000001">
    <property type="protein sequence ID" value="MCY0147876.1"/>
    <property type="molecule type" value="Genomic_DNA"/>
</dbReference>
<name>A0ABT3Z9D7_9HYPH</name>
<dbReference type="RefSeq" id="WP_267653468.1">
    <property type="nucleotide sequence ID" value="NZ_JAOVZR010000001.1"/>
</dbReference>
<proteinExistence type="predicted"/>
<accession>A0ABT3Z9D7</accession>
<keyword evidence="3" id="KW-1185">Reference proteome</keyword>
<feature type="transmembrane region" description="Helical" evidence="1">
    <location>
        <begin position="105"/>
        <end position="125"/>
    </location>
</feature>
<keyword evidence="1" id="KW-0472">Membrane</keyword>
<evidence type="ECO:0000313" key="2">
    <source>
        <dbReference type="EMBL" id="MCY0147876.1"/>
    </source>
</evidence>
<sequence>MTSEKQNNSALYIVAGFAILFGVLTIVSGGRVLFGGEATKAAAGNVVPFVLWFNFLSGFVYVAAGAGIALHKDWGSKLAMGLAIAIVAVFAVFGWHVFTGGAYEARTVGAMLLRSVVWIGIAIYVQRRAATAPFKP</sequence>
<feature type="transmembrane region" description="Helical" evidence="1">
    <location>
        <begin position="12"/>
        <end position="34"/>
    </location>
</feature>